<dbReference type="Proteomes" id="UP000598996">
    <property type="component" value="Unassembled WGS sequence"/>
</dbReference>
<protein>
    <submittedName>
        <fullName evidence="1">Uncharacterized protein</fullName>
    </submittedName>
</protein>
<evidence type="ECO:0000313" key="1">
    <source>
        <dbReference type="EMBL" id="MBL7259558.1"/>
    </source>
</evidence>
<dbReference type="RefSeq" id="WP_202996251.1">
    <property type="nucleotide sequence ID" value="NZ_JAENHO010000011.1"/>
</dbReference>
<proteinExistence type="predicted"/>
<sequence length="220" mass="23793">MFRSKDGSTLFVSGSSRSIPAGSWTGDERHRALAAQLDRHGLWDHLPAAERAAARADVATGCYPFDFDLLFERITFFADGESLAEGGVERFLASLAPVLTRLGLTVDASTIRIDDTYVVTINGIECTVWTQADWDTREAWATATVRPLATVNQLLEPLTSVRAHTLYTGGNEGLVHFIAPGVVTALRASGLLPAREIPALAKKTDRPVCTNRPVGFRLGA</sequence>
<organism evidence="1 2">
    <name type="scientific">Paractinoplanes lichenicola</name>
    <dbReference type="NCBI Taxonomy" id="2802976"/>
    <lineage>
        <taxon>Bacteria</taxon>
        <taxon>Bacillati</taxon>
        <taxon>Actinomycetota</taxon>
        <taxon>Actinomycetes</taxon>
        <taxon>Micromonosporales</taxon>
        <taxon>Micromonosporaceae</taxon>
        <taxon>Paractinoplanes</taxon>
    </lineage>
</organism>
<reference evidence="1 2" key="1">
    <citation type="submission" date="2021-01" db="EMBL/GenBank/DDBJ databases">
        <title>Actinoplanes sp. nov. LDG1-01 isolated from lichen.</title>
        <authorList>
            <person name="Saeng-In P."/>
            <person name="Phongsopitanun W."/>
            <person name="Kanchanasin P."/>
            <person name="Yuki M."/>
            <person name="Kudo T."/>
            <person name="Ohkuma M."/>
            <person name="Tanasupawat S."/>
        </authorList>
    </citation>
    <scope>NUCLEOTIDE SEQUENCE [LARGE SCALE GENOMIC DNA]</scope>
    <source>
        <strain evidence="1 2">LDG1-01</strain>
    </source>
</reference>
<evidence type="ECO:0000313" key="2">
    <source>
        <dbReference type="Proteomes" id="UP000598996"/>
    </source>
</evidence>
<dbReference type="EMBL" id="JAENHO010000011">
    <property type="protein sequence ID" value="MBL7259558.1"/>
    <property type="molecule type" value="Genomic_DNA"/>
</dbReference>
<name>A0ABS1VYQ3_9ACTN</name>
<accession>A0ABS1VYQ3</accession>
<comment type="caution">
    <text evidence="1">The sequence shown here is derived from an EMBL/GenBank/DDBJ whole genome shotgun (WGS) entry which is preliminary data.</text>
</comment>
<gene>
    <name evidence="1" type="ORF">JKJ07_35100</name>
</gene>
<keyword evidence="2" id="KW-1185">Reference proteome</keyword>